<dbReference type="InterPro" id="IPR023637">
    <property type="entry name" value="Urocanase-like"/>
</dbReference>
<feature type="domain" description="Urocanase C-terminal" evidence="13">
    <location>
        <begin position="360"/>
        <end position="553"/>
    </location>
</feature>
<evidence type="ECO:0000256" key="5">
    <source>
        <dbReference type="ARBA" id="ARBA00023027"/>
    </source>
</evidence>
<dbReference type="InterPro" id="IPR035400">
    <property type="entry name" value="Urocanase_N"/>
</dbReference>
<evidence type="ECO:0000256" key="10">
    <source>
        <dbReference type="SAM" id="MobiDB-lite"/>
    </source>
</evidence>
<accession>A0A4S5E813</accession>
<dbReference type="InterPro" id="IPR038364">
    <property type="entry name" value="Urocanase_central_sf"/>
</dbReference>
<keyword evidence="6 9" id="KW-0456">Lyase</keyword>
<evidence type="ECO:0000256" key="3">
    <source>
        <dbReference type="ARBA" id="ARBA00011992"/>
    </source>
</evidence>
<keyword evidence="4 9" id="KW-0369">Histidine metabolism</keyword>
<evidence type="ECO:0000256" key="6">
    <source>
        <dbReference type="ARBA" id="ARBA00023239"/>
    </source>
</evidence>
<dbReference type="AlphaFoldDB" id="A0A4S5E813"/>
<name>A0A4S5E813_9MICC</name>
<dbReference type="Pfam" id="PF01175">
    <property type="entry name" value="Urocanase"/>
    <property type="match status" value="1"/>
</dbReference>
<evidence type="ECO:0000256" key="8">
    <source>
        <dbReference type="ARBA" id="ARBA00047623"/>
    </source>
</evidence>
<dbReference type="InterPro" id="IPR055351">
    <property type="entry name" value="Urocanase"/>
</dbReference>
<feature type="binding site" evidence="9">
    <location>
        <position position="202"/>
    </location>
    <ligand>
        <name>NAD(+)</name>
        <dbReference type="ChEBI" id="CHEBI:57540"/>
    </ligand>
</feature>
<dbReference type="OrthoDB" id="9764874at2"/>
<dbReference type="Pfam" id="PF17392">
    <property type="entry name" value="Urocanase_C"/>
    <property type="match status" value="1"/>
</dbReference>
<gene>
    <name evidence="9" type="primary">hutU</name>
    <name evidence="14" type="ORF">E8P82_02870</name>
</gene>
<comment type="subcellular location">
    <subcellularLocation>
        <location evidence="9">Cytoplasm</location>
    </subcellularLocation>
</comment>
<dbReference type="Pfam" id="PF17391">
    <property type="entry name" value="Urocanase_N"/>
    <property type="match status" value="1"/>
</dbReference>
<evidence type="ECO:0000256" key="1">
    <source>
        <dbReference type="ARBA" id="ARBA00004794"/>
    </source>
</evidence>
<dbReference type="PIRSF" id="PIRSF001423">
    <property type="entry name" value="Urocanate_hydrat"/>
    <property type="match status" value="1"/>
</dbReference>
<dbReference type="NCBIfam" id="NF003820">
    <property type="entry name" value="PRK05414.1"/>
    <property type="match status" value="1"/>
</dbReference>
<dbReference type="GO" id="GO:0019556">
    <property type="term" value="P:L-histidine catabolic process to glutamate and formamide"/>
    <property type="evidence" value="ECO:0007669"/>
    <property type="project" value="UniProtKB-UniPathway"/>
</dbReference>
<dbReference type="Gene3D" id="3.40.50.10730">
    <property type="entry name" value="Urocanase like domains"/>
    <property type="match status" value="1"/>
</dbReference>
<feature type="binding site" evidence="9">
    <location>
        <position position="331"/>
    </location>
    <ligand>
        <name>NAD(+)</name>
        <dbReference type="ChEBI" id="CHEBI:57540"/>
    </ligand>
</feature>
<evidence type="ECO:0000256" key="7">
    <source>
        <dbReference type="ARBA" id="ARBA00031640"/>
    </source>
</evidence>
<dbReference type="InterPro" id="IPR023636">
    <property type="entry name" value="Urocanase_CS"/>
</dbReference>
<comment type="similarity">
    <text evidence="2 9">Belongs to the urocanase family.</text>
</comment>
<dbReference type="InterPro" id="IPR035085">
    <property type="entry name" value="Urocanase_Rossmann-like"/>
</dbReference>
<comment type="pathway">
    <text evidence="1 9">Amino-acid degradation; L-histidine degradation into L-glutamate; N-formimidoyl-L-glutamate from L-histidine: step 2/3.</text>
</comment>
<feature type="region of interest" description="Disordered" evidence="10">
    <location>
        <begin position="1"/>
        <end position="21"/>
    </location>
</feature>
<protein>
    <recommendedName>
        <fullName evidence="3 9">Urocanate hydratase</fullName>
        <shortName evidence="9">Urocanase</shortName>
        <ecNumber evidence="3 9">4.2.1.49</ecNumber>
    </recommendedName>
    <alternativeName>
        <fullName evidence="7 9">Imidazolonepropionate hydrolase</fullName>
    </alternativeName>
</protein>
<feature type="binding site" evidence="9">
    <location>
        <begin position="282"/>
        <end position="283"/>
    </location>
    <ligand>
        <name>NAD(+)</name>
        <dbReference type="ChEBI" id="CHEBI:57540"/>
    </ligand>
</feature>
<dbReference type="HAMAP" id="MF_00577">
    <property type="entry name" value="HutU"/>
    <property type="match status" value="1"/>
</dbReference>
<feature type="binding site" evidence="9">
    <location>
        <begin position="273"/>
        <end position="277"/>
    </location>
    <ligand>
        <name>NAD(+)</name>
        <dbReference type="ChEBI" id="CHEBI:57540"/>
    </ligand>
</feature>
<proteinExistence type="inferred from homology"/>
<organism evidence="14 15">
    <name type="scientific">Arthrobacter echini</name>
    <dbReference type="NCBI Taxonomy" id="1529066"/>
    <lineage>
        <taxon>Bacteria</taxon>
        <taxon>Bacillati</taxon>
        <taxon>Actinomycetota</taxon>
        <taxon>Actinomycetes</taxon>
        <taxon>Micrococcales</taxon>
        <taxon>Micrococcaceae</taxon>
        <taxon>Arthrobacter</taxon>
    </lineage>
</organism>
<comment type="function">
    <text evidence="9">Catalyzes the conversion of urocanate to 4-imidazolone-5-propionate.</text>
</comment>
<dbReference type="SUPFAM" id="SSF111326">
    <property type="entry name" value="Urocanase"/>
    <property type="match status" value="1"/>
</dbReference>
<dbReference type="GO" id="GO:0019557">
    <property type="term" value="P:L-histidine catabolic process to glutamate and formate"/>
    <property type="evidence" value="ECO:0007669"/>
    <property type="project" value="UniProtKB-UniPathway"/>
</dbReference>
<dbReference type="InterPro" id="IPR036190">
    <property type="entry name" value="Urocanase_sf"/>
</dbReference>
<dbReference type="GO" id="GO:0016153">
    <property type="term" value="F:urocanate hydratase activity"/>
    <property type="evidence" value="ECO:0007669"/>
    <property type="project" value="UniProtKB-UniRule"/>
</dbReference>
<dbReference type="EMBL" id="SSWH01000002">
    <property type="protein sequence ID" value="THJ67795.1"/>
    <property type="molecule type" value="Genomic_DNA"/>
</dbReference>
<keyword evidence="5 9" id="KW-0520">NAD</keyword>
<keyword evidence="9" id="KW-0963">Cytoplasm</keyword>
<evidence type="ECO:0000259" key="12">
    <source>
        <dbReference type="Pfam" id="PF17391"/>
    </source>
</evidence>
<dbReference type="EC" id="4.2.1.49" evidence="3 9"/>
<sequence>MSQSFTQHDPARSIRAARGPELTARSWQTEAPLRMLMNNLDPEVAERPEDLVVYGGTGRAARSWEAFDAIVRTLETLGDDETLLIQSGKPVGVFTTNKWAPRVLIANSNLVGDWATWPEFRRLEAEGLMMYGQMTAGSWIYIGTQGILQGTFETFAAIARRLYADDGGTLAGTLTLTGGCGGMGGAQPLAVTLNGGACLIIDVSEERLRRRAGKRYLDEVETDLDTALAKVLAAKAERRALSVGCVGNAAEVFPALLRRHRAGEFTIDIVTDQTSAHDPLSYLPVEYTPDQWDDEAEADPTGFTKKAQESMAVQVEAMVGFQDAGAEVFDYGNSIRDEARKGGFNRAFEFPGFVPAYIRPLFCAGLGPFRWVALSGDPEDIRVTDAALKDLFPENVHLHRWLDAAAEHVEFEGLPARICWLGYGDRAKAGLLFNRLVAEGRVSAPLVIGRDHLDSGSVASPYRETESMLDGSDAIADWPLLNALTAASSGATWVSIHHGGGVGIGRSLHAGQVCVADGTELAAAKLEAVLTNDPGMGVIRHVDAGYPEAARIAAERGIRIPMDEG</sequence>
<dbReference type="PANTHER" id="PTHR12216">
    <property type="entry name" value="UROCANATE HYDRATASE"/>
    <property type="match status" value="1"/>
</dbReference>
<dbReference type="PANTHER" id="PTHR12216:SF4">
    <property type="entry name" value="UROCANATE HYDRATASE"/>
    <property type="match status" value="1"/>
</dbReference>
<dbReference type="PROSITE" id="PS01233">
    <property type="entry name" value="UROCANASE"/>
    <property type="match status" value="1"/>
</dbReference>
<evidence type="ECO:0000256" key="9">
    <source>
        <dbReference type="HAMAP-Rule" id="MF_00577"/>
    </source>
</evidence>
<evidence type="ECO:0000256" key="4">
    <source>
        <dbReference type="ARBA" id="ARBA00022808"/>
    </source>
</evidence>
<feature type="domain" description="Urocanase N-terminal" evidence="12">
    <location>
        <begin position="14"/>
        <end position="140"/>
    </location>
</feature>
<feature type="domain" description="Urocanase Rossmann-like" evidence="11">
    <location>
        <begin position="143"/>
        <end position="357"/>
    </location>
</feature>
<feature type="binding site" evidence="9">
    <location>
        <position position="501"/>
    </location>
    <ligand>
        <name>NAD(+)</name>
        <dbReference type="ChEBI" id="CHEBI:57540"/>
    </ligand>
</feature>
<comment type="caution">
    <text evidence="14">The sequence shown here is derived from an EMBL/GenBank/DDBJ whole genome shotgun (WGS) entry which is preliminary data.</text>
</comment>
<keyword evidence="15" id="KW-1185">Reference proteome</keyword>
<evidence type="ECO:0000256" key="2">
    <source>
        <dbReference type="ARBA" id="ARBA00007578"/>
    </source>
</evidence>
<dbReference type="InterPro" id="IPR035401">
    <property type="entry name" value="Urocanase_C"/>
</dbReference>
<evidence type="ECO:0000313" key="15">
    <source>
        <dbReference type="Proteomes" id="UP000305233"/>
    </source>
</evidence>
<feature type="binding site" evidence="9">
    <location>
        <begin position="248"/>
        <end position="249"/>
    </location>
    <ligand>
        <name>NAD(+)</name>
        <dbReference type="ChEBI" id="CHEBI:57540"/>
    </ligand>
</feature>
<dbReference type="Proteomes" id="UP000305233">
    <property type="component" value="Unassembled WGS sequence"/>
</dbReference>
<dbReference type="UniPathway" id="UPA00379">
    <property type="reaction ID" value="UER00550"/>
</dbReference>
<dbReference type="NCBIfam" id="TIGR01228">
    <property type="entry name" value="hutU"/>
    <property type="match status" value="1"/>
</dbReference>
<feature type="active site" evidence="9">
    <location>
        <position position="419"/>
    </location>
</feature>
<dbReference type="Gene3D" id="3.40.1770.10">
    <property type="entry name" value="Urocanase superfamily"/>
    <property type="match status" value="1"/>
</dbReference>
<feature type="binding site" evidence="9">
    <location>
        <position position="207"/>
    </location>
    <ligand>
        <name>NAD(+)</name>
        <dbReference type="ChEBI" id="CHEBI:57540"/>
    </ligand>
</feature>
<feature type="binding site" evidence="9">
    <location>
        <begin position="182"/>
        <end position="184"/>
    </location>
    <ligand>
        <name>NAD(+)</name>
        <dbReference type="ChEBI" id="CHEBI:57540"/>
    </ligand>
</feature>
<evidence type="ECO:0000259" key="13">
    <source>
        <dbReference type="Pfam" id="PF17392"/>
    </source>
</evidence>
<evidence type="ECO:0000259" key="11">
    <source>
        <dbReference type="Pfam" id="PF01175"/>
    </source>
</evidence>
<reference evidence="14 15" key="1">
    <citation type="submission" date="2019-04" db="EMBL/GenBank/DDBJ databases">
        <authorList>
            <person name="Liu Q."/>
            <person name="Xin Y.-H."/>
        </authorList>
    </citation>
    <scope>NUCLEOTIDE SEQUENCE [LARGE SCALE GENOMIC DNA]</scope>
    <source>
        <strain evidence="14 15">AM23</strain>
    </source>
</reference>
<dbReference type="RefSeq" id="WP_136452993.1">
    <property type="nucleotide sequence ID" value="NZ_SSWH01000002.1"/>
</dbReference>
<feature type="binding site" evidence="9">
    <location>
        <position position="133"/>
    </location>
    <ligand>
        <name>NAD(+)</name>
        <dbReference type="ChEBI" id="CHEBI:57540"/>
    </ligand>
</feature>
<dbReference type="GO" id="GO:0005737">
    <property type="term" value="C:cytoplasm"/>
    <property type="evidence" value="ECO:0007669"/>
    <property type="project" value="UniProtKB-SubCell"/>
</dbReference>
<feature type="binding site" evidence="9">
    <location>
        <begin position="55"/>
        <end position="56"/>
    </location>
    <ligand>
        <name>NAD(+)</name>
        <dbReference type="ChEBI" id="CHEBI:57540"/>
    </ligand>
</feature>
<evidence type="ECO:0000313" key="14">
    <source>
        <dbReference type="EMBL" id="THJ67795.1"/>
    </source>
</evidence>
<comment type="catalytic activity">
    <reaction evidence="8 9">
        <text>4-imidazolone-5-propanoate = trans-urocanate + H2O</text>
        <dbReference type="Rhea" id="RHEA:13101"/>
        <dbReference type="ChEBI" id="CHEBI:15377"/>
        <dbReference type="ChEBI" id="CHEBI:17771"/>
        <dbReference type="ChEBI" id="CHEBI:77893"/>
        <dbReference type="EC" id="4.2.1.49"/>
    </reaction>
</comment>
<comment type="cofactor">
    <cofactor evidence="9">
        <name>NAD(+)</name>
        <dbReference type="ChEBI" id="CHEBI:57540"/>
    </cofactor>
    <text evidence="9">Binds 1 NAD(+) per subunit.</text>
</comment>